<evidence type="ECO:0000256" key="3">
    <source>
        <dbReference type="ARBA" id="ARBA00022787"/>
    </source>
</evidence>
<feature type="domain" description="AAA+ ATPase" evidence="7">
    <location>
        <begin position="581"/>
        <end position="715"/>
    </location>
</feature>
<sequence>MLSLKENPSQCTATEPTMFMSAGLAEKILWSPPFEDPLRRPQDESPSGDAAITSASPPFVFPDEILSEARALTSYAFSHVVQMASIEAHESFPDDDHAQNAKPHSQPIISLYYPHHGCHNIIDSMVKSLARDQGADVVVLDSLELALQEFGAFGKEFARATDVLYNVRDNHSRDDHIMQSIFNNIIDIRQKPDAPHENSNAVEQSSPRIVYMRDFGSIAPSASLLIPYLLQALRTRRTARFQKNSLGREEPLQPTVLIFGFSETPNIKPEGKDGRGDADRVSKDFSNGGTALIQILPPLDSKLFTLKNETFPTSAFSSAFFLPSLTNAGELSTQSPAIKAPPIKHFMSGTAAIFVFPVDGHTEEFRNIEQRMACSRNQAVRNAWMTTDEQSTPNLSDILAPIDFLDELHKRTGLLPPVSLDRIASIAVGLSSPGSSAPRAAIQVTPASVSRACQLFVKNLQARSDWTKMVMGHEEHEKEEAEDEDETEDEDEDEEGAEDEDKMPQKKEQAAEPIVQKVKEATDLNEYERKLLNGIVDGAKLETRFEDVCIPGNIIDSLRTVVSLPLLHPSAFKVGILGREAMGGVLLYGPPGTGKTLVCRALARECGARMLQVKPSDIMDCYVGESEKLAKAIFSLAYRLAPCVIFIDELDSLFKARSGKDDRQYQRNISMDGLQSAGKNKDCGVVIIGATNRPHDLDDAILRRLATRLMVTLPDEDGREQILRLHLRDEQLGEDVDLHNIASKTDYYSGSDLKALCVSAAMASVKDSVDNFSWTSHIPSSGAGGTPDQVSGEAQSKLHTRTITLNNFAHAMNEVPPSSSAGGHSELLRWHDQFGRKRTLDKRNGAKPQINGHPEMCTYSGNGERRYNWK</sequence>
<evidence type="ECO:0000259" key="7">
    <source>
        <dbReference type="SMART" id="SM00382"/>
    </source>
</evidence>
<keyword evidence="3" id="KW-1000">Mitochondrion outer membrane</keyword>
<dbReference type="Proteomes" id="UP000054166">
    <property type="component" value="Unassembled WGS sequence"/>
</dbReference>
<evidence type="ECO:0000256" key="5">
    <source>
        <dbReference type="ARBA" id="ARBA00023128"/>
    </source>
</evidence>
<dbReference type="AlphaFoldDB" id="A0A0C3FN46"/>
<dbReference type="InterPro" id="IPR051701">
    <property type="entry name" value="Mito_OM_Translocase_MSP1"/>
</dbReference>
<dbReference type="InterPro" id="IPR027417">
    <property type="entry name" value="P-loop_NTPase"/>
</dbReference>
<protein>
    <recommendedName>
        <fullName evidence="7">AAA+ ATPase domain-containing protein</fullName>
    </recommendedName>
</protein>
<evidence type="ECO:0000256" key="1">
    <source>
        <dbReference type="ARBA" id="ARBA00004572"/>
    </source>
</evidence>
<reference evidence="8 9" key="1">
    <citation type="submission" date="2014-04" db="EMBL/GenBank/DDBJ databases">
        <authorList>
            <consortium name="DOE Joint Genome Institute"/>
            <person name="Kuo A."/>
            <person name="Tarkka M."/>
            <person name="Buscot F."/>
            <person name="Kohler A."/>
            <person name="Nagy L.G."/>
            <person name="Floudas D."/>
            <person name="Copeland A."/>
            <person name="Barry K.W."/>
            <person name="Cichocki N."/>
            <person name="Veneault-Fourrey C."/>
            <person name="LaButti K."/>
            <person name="Lindquist E.A."/>
            <person name="Lipzen A."/>
            <person name="Lundell T."/>
            <person name="Morin E."/>
            <person name="Murat C."/>
            <person name="Sun H."/>
            <person name="Tunlid A."/>
            <person name="Henrissat B."/>
            <person name="Grigoriev I.V."/>
            <person name="Hibbett D.S."/>
            <person name="Martin F."/>
            <person name="Nordberg H.P."/>
            <person name="Cantor M.N."/>
            <person name="Hua S.X."/>
        </authorList>
    </citation>
    <scope>NUCLEOTIDE SEQUENCE [LARGE SCALE GENOMIC DNA]</scope>
    <source>
        <strain evidence="8 9">F 1598</strain>
    </source>
</reference>
<gene>
    <name evidence="8" type="ORF">PILCRDRAFT_9491</name>
</gene>
<dbReference type="Pfam" id="PF00004">
    <property type="entry name" value="AAA"/>
    <property type="match status" value="1"/>
</dbReference>
<proteinExistence type="predicted"/>
<dbReference type="Gene3D" id="1.10.8.60">
    <property type="match status" value="1"/>
</dbReference>
<evidence type="ECO:0000256" key="6">
    <source>
        <dbReference type="SAM" id="MobiDB-lite"/>
    </source>
</evidence>
<keyword evidence="3" id="KW-0472">Membrane</keyword>
<dbReference type="SMART" id="SM00382">
    <property type="entry name" value="AAA"/>
    <property type="match status" value="1"/>
</dbReference>
<accession>A0A0C3FN46</accession>
<keyword evidence="2" id="KW-0547">Nucleotide-binding</keyword>
<dbReference type="InterPro" id="IPR003960">
    <property type="entry name" value="ATPase_AAA_CS"/>
</dbReference>
<reference evidence="9" key="2">
    <citation type="submission" date="2015-01" db="EMBL/GenBank/DDBJ databases">
        <title>Evolutionary Origins and Diversification of the Mycorrhizal Mutualists.</title>
        <authorList>
            <consortium name="DOE Joint Genome Institute"/>
            <consortium name="Mycorrhizal Genomics Consortium"/>
            <person name="Kohler A."/>
            <person name="Kuo A."/>
            <person name="Nagy L.G."/>
            <person name="Floudas D."/>
            <person name="Copeland A."/>
            <person name="Barry K.W."/>
            <person name="Cichocki N."/>
            <person name="Veneault-Fourrey C."/>
            <person name="LaButti K."/>
            <person name="Lindquist E.A."/>
            <person name="Lipzen A."/>
            <person name="Lundell T."/>
            <person name="Morin E."/>
            <person name="Murat C."/>
            <person name="Riley R."/>
            <person name="Ohm R."/>
            <person name="Sun H."/>
            <person name="Tunlid A."/>
            <person name="Henrissat B."/>
            <person name="Grigoriev I.V."/>
            <person name="Hibbett D.S."/>
            <person name="Martin F."/>
        </authorList>
    </citation>
    <scope>NUCLEOTIDE SEQUENCE [LARGE SCALE GENOMIC DNA]</scope>
    <source>
        <strain evidence="9">F 1598</strain>
    </source>
</reference>
<evidence type="ECO:0000313" key="9">
    <source>
        <dbReference type="Proteomes" id="UP000054166"/>
    </source>
</evidence>
<feature type="region of interest" description="Disordered" evidence="6">
    <location>
        <begin position="33"/>
        <end position="56"/>
    </location>
</feature>
<feature type="region of interest" description="Disordered" evidence="6">
    <location>
        <begin position="473"/>
        <end position="515"/>
    </location>
</feature>
<keyword evidence="9" id="KW-1185">Reference proteome</keyword>
<dbReference type="InterPro" id="IPR041569">
    <property type="entry name" value="AAA_lid_3"/>
</dbReference>
<dbReference type="PANTHER" id="PTHR45644">
    <property type="entry name" value="AAA ATPASE, PUTATIVE (AFU_ORTHOLOGUE AFUA_2G12920)-RELATED-RELATED"/>
    <property type="match status" value="1"/>
</dbReference>
<feature type="compositionally biased region" description="Acidic residues" evidence="6">
    <location>
        <begin position="480"/>
        <end position="501"/>
    </location>
</feature>
<dbReference type="OrthoDB" id="39734at2759"/>
<dbReference type="PANTHER" id="PTHR45644:SF56">
    <property type="entry name" value="AAA ATPASE, PUTATIVE (AFU_ORTHOLOGUE AFUA_2G12920)-RELATED"/>
    <property type="match status" value="1"/>
</dbReference>
<keyword evidence="4" id="KW-0067">ATP-binding</keyword>
<comment type="subcellular location">
    <subcellularLocation>
        <location evidence="1">Mitochondrion outer membrane</location>
        <topology evidence="1">Single-pass membrane protein</topology>
    </subcellularLocation>
</comment>
<dbReference type="HOGENOM" id="CLU_004423_0_0_1"/>
<dbReference type="GO" id="GO:0005741">
    <property type="term" value="C:mitochondrial outer membrane"/>
    <property type="evidence" value="ECO:0007669"/>
    <property type="project" value="UniProtKB-SubCell"/>
</dbReference>
<evidence type="ECO:0000313" key="8">
    <source>
        <dbReference type="EMBL" id="KIM80686.1"/>
    </source>
</evidence>
<organism evidence="8 9">
    <name type="scientific">Piloderma croceum (strain F 1598)</name>
    <dbReference type="NCBI Taxonomy" id="765440"/>
    <lineage>
        <taxon>Eukaryota</taxon>
        <taxon>Fungi</taxon>
        <taxon>Dikarya</taxon>
        <taxon>Basidiomycota</taxon>
        <taxon>Agaricomycotina</taxon>
        <taxon>Agaricomycetes</taxon>
        <taxon>Agaricomycetidae</taxon>
        <taxon>Atheliales</taxon>
        <taxon>Atheliaceae</taxon>
        <taxon>Piloderma</taxon>
    </lineage>
</organism>
<dbReference type="Pfam" id="PF17862">
    <property type="entry name" value="AAA_lid_3"/>
    <property type="match status" value="1"/>
</dbReference>
<dbReference type="InParanoid" id="A0A0C3FN46"/>
<dbReference type="GO" id="GO:0016887">
    <property type="term" value="F:ATP hydrolysis activity"/>
    <property type="evidence" value="ECO:0007669"/>
    <property type="project" value="InterPro"/>
</dbReference>
<name>A0A0C3FN46_PILCF</name>
<evidence type="ECO:0000256" key="2">
    <source>
        <dbReference type="ARBA" id="ARBA00022741"/>
    </source>
</evidence>
<dbReference type="InterPro" id="IPR003959">
    <property type="entry name" value="ATPase_AAA_core"/>
</dbReference>
<dbReference type="STRING" id="765440.A0A0C3FN46"/>
<dbReference type="PROSITE" id="PS00674">
    <property type="entry name" value="AAA"/>
    <property type="match status" value="1"/>
</dbReference>
<dbReference type="GO" id="GO:0005524">
    <property type="term" value="F:ATP binding"/>
    <property type="evidence" value="ECO:0007669"/>
    <property type="project" value="UniProtKB-KW"/>
</dbReference>
<dbReference type="InterPro" id="IPR003593">
    <property type="entry name" value="AAA+_ATPase"/>
</dbReference>
<dbReference type="Gene3D" id="3.40.50.300">
    <property type="entry name" value="P-loop containing nucleotide triphosphate hydrolases"/>
    <property type="match status" value="1"/>
</dbReference>
<dbReference type="SUPFAM" id="SSF52540">
    <property type="entry name" value="P-loop containing nucleoside triphosphate hydrolases"/>
    <property type="match status" value="1"/>
</dbReference>
<evidence type="ECO:0000256" key="4">
    <source>
        <dbReference type="ARBA" id="ARBA00022840"/>
    </source>
</evidence>
<keyword evidence="5" id="KW-0496">Mitochondrion</keyword>
<dbReference type="EMBL" id="KN833003">
    <property type="protein sequence ID" value="KIM80686.1"/>
    <property type="molecule type" value="Genomic_DNA"/>
</dbReference>